<evidence type="ECO:0000313" key="2">
    <source>
        <dbReference type="EMBL" id="UTU53005.1"/>
    </source>
</evidence>
<keyword evidence="3" id="KW-1185">Reference proteome</keyword>
<evidence type="ECO:0000256" key="1">
    <source>
        <dbReference type="SAM" id="MobiDB-lite"/>
    </source>
</evidence>
<dbReference type="Proteomes" id="UP001060070">
    <property type="component" value="Chromosome"/>
</dbReference>
<reference evidence="2 3" key="1">
    <citation type="journal article" date="2022" name="Microbiol. Resour. Announc.">
        <title>Complete Genome Sequence of Mesorhizobium ciceri Strain R30, a Rhizobium Used as a Commercial Inoculant for Chickpea in Argentina.</title>
        <authorList>
            <person name="Foresto E."/>
            <person name="Revale S."/>
            <person name="Primo E."/>
            <person name="Nievas F."/>
            <person name="Carezzano E."/>
            <person name="Puente M."/>
            <person name="Alzari P."/>
            <person name="Mart M."/>
            <person name="Ben-Assaya M."/>
            <person name="Mornico D."/>
            <person name="Santoro M."/>
            <person name="Mart F."/>
            <person name="Giordano W."/>
            <person name="Bogino P."/>
        </authorList>
    </citation>
    <scope>NUCLEOTIDE SEQUENCE [LARGE SCALE GENOMIC DNA]</scope>
    <source>
        <strain evidence="2 3">R30</strain>
    </source>
</reference>
<accession>A0AB38TDW2</accession>
<organism evidence="2 3">
    <name type="scientific">Mesorhizobium ciceri</name>
    <dbReference type="NCBI Taxonomy" id="39645"/>
    <lineage>
        <taxon>Bacteria</taxon>
        <taxon>Pseudomonadati</taxon>
        <taxon>Pseudomonadota</taxon>
        <taxon>Alphaproteobacteria</taxon>
        <taxon>Hyphomicrobiales</taxon>
        <taxon>Phyllobacteriaceae</taxon>
        <taxon>Mesorhizobium</taxon>
    </lineage>
</organism>
<evidence type="ECO:0000313" key="3">
    <source>
        <dbReference type="Proteomes" id="UP001060070"/>
    </source>
</evidence>
<evidence type="ECO:0008006" key="4">
    <source>
        <dbReference type="Google" id="ProtNLM"/>
    </source>
</evidence>
<protein>
    <recommendedName>
        <fullName evidence="4">Thiamine biosynthesis protein ThiF</fullName>
    </recommendedName>
</protein>
<gene>
    <name evidence="2" type="ORF">LRP29_06030</name>
</gene>
<dbReference type="RefSeq" id="WP_024504246.1">
    <property type="nucleotide sequence ID" value="NZ_CP088147.1"/>
</dbReference>
<sequence>MAEDIIDTLNRSAKLFMDRGTAATAEEAEQRLHSFRMHLFIGESAALSPTHQAALLTALNCARRTFLGGVTVSGVLDAPLTLPVVAGTTLADAVGHLQGTVVEDIPQGVPLVSIGTPPAIDHAGFAIRTTFEGWRAGLVPFDAPALPDSAEFAPAGVLAGALAVSEVFAHFDGEPMAGYRSIGMSLWDLKRSADWRSPASDGPVAVQFPSDFWVIGLGHLGQAFLWTIGLLPFADPSIVRMFLQDVDRVGPSTESTSVLTFATDTGRLKTRICADWAEARGFQSRMVERRFASDLRVGHDEPLLALCGVDNPQARAILEGAGFATVFEAGLGSGVEDFRLIRTHSFPAPNKALGIWTDGPEVDEAGPQGNAPVALAGLPPAYKDLHDRGGLDECGLTRLGQVAVGAPFVGMIAAAVLISQTIRMVADGVRPTVANLDLRALEHRSLVLREARDIVLFGTAGSASTGCPPSRDTSSPAFSQNL</sequence>
<dbReference type="AlphaFoldDB" id="A0AB38TDW2"/>
<name>A0AB38TDW2_9HYPH</name>
<feature type="region of interest" description="Disordered" evidence="1">
    <location>
        <begin position="462"/>
        <end position="482"/>
    </location>
</feature>
<dbReference type="EMBL" id="CP088147">
    <property type="protein sequence ID" value="UTU53005.1"/>
    <property type="molecule type" value="Genomic_DNA"/>
</dbReference>
<proteinExistence type="predicted"/>